<dbReference type="EMBL" id="MU003693">
    <property type="protein sequence ID" value="KAF2815692.1"/>
    <property type="molecule type" value="Genomic_DNA"/>
</dbReference>
<sequence>MASGSSQDSEVATILQESSGQNPPKPPFEVVKQYDPRGEWTLHRLVPSTSFVCRQCNRQKKAKLVATRHSRWDDL</sequence>
<proteinExistence type="predicted"/>
<dbReference type="GeneID" id="54455307"/>
<accession>A0A6A6Z3G2</accession>
<feature type="region of interest" description="Disordered" evidence="1">
    <location>
        <begin position="1"/>
        <end position="30"/>
    </location>
</feature>
<keyword evidence="3" id="KW-1185">Reference proteome</keyword>
<gene>
    <name evidence="2 4" type="ORF">BDZ99DRAFT_344073</name>
</gene>
<name>A0A6A6Z3G2_9PEZI</name>
<feature type="non-terminal residue" evidence="2">
    <location>
        <position position="75"/>
    </location>
</feature>
<reference evidence="4" key="3">
    <citation type="submission" date="2025-04" db="UniProtKB">
        <authorList>
            <consortium name="RefSeq"/>
        </authorList>
    </citation>
    <scope>IDENTIFICATION</scope>
    <source>
        <strain evidence="4">CBS 304.34</strain>
    </source>
</reference>
<evidence type="ECO:0000313" key="3">
    <source>
        <dbReference type="Proteomes" id="UP000504636"/>
    </source>
</evidence>
<protein>
    <submittedName>
        <fullName evidence="2 4">Uncharacterized protein</fullName>
    </submittedName>
</protein>
<reference evidence="2 4" key="1">
    <citation type="journal article" date="2020" name="Stud. Mycol.">
        <title>101 Dothideomycetes genomes: a test case for predicting lifestyles and emergence of pathogens.</title>
        <authorList>
            <person name="Haridas S."/>
            <person name="Albert R."/>
            <person name="Binder M."/>
            <person name="Bloem J."/>
            <person name="Labutti K."/>
            <person name="Salamov A."/>
            <person name="Andreopoulos B."/>
            <person name="Baker S."/>
            <person name="Barry K."/>
            <person name="Bills G."/>
            <person name="Bluhm B."/>
            <person name="Cannon C."/>
            <person name="Castanera R."/>
            <person name="Culley D."/>
            <person name="Daum C."/>
            <person name="Ezra D."/>
            <person name="Gonzalez J."/>
            <person name="Henrissat B."/>
            <person name="Kuo A."/>
            <person name="Liang C."/>
            <person name="Lipzen A."/>
            <person name="Lutzoni F."/>
            <person name="Magnuson J."/>
            <person name="Mondo S."/>
            <person name="Nolan M."/>
            <person name="Ohm R."/>
            <person name="Pangilinan J."/>
            <person name="Park H.-J."/>
            <person name="Ramirez L."/>
            <person name="Alfaro M."/>
            <person name="Sun H."/>
            <person name="Tritt A."/>
            <person name="Yoshinaga Y."/>
            <person name="Zwiers L.-H."/>
            <person name="Turgeon B."/>
            <person name="Goodwin S."/>
            <person name="Spatafora J."/>
            <person name="Crous P."/>
            <person name="Grigoriev I."/>
        </authorList>
    </citation>
    <scope>NUCLEOTIDE SEQUENCE</scope>
    <source>
        <strain evidence="2 4">CBS 304.34</strain>
    </source>
</reference>
<evidence type="ECO:0000256" key="1">
    <source>
        <dbReference type="SAM" id="MobiDB-lite"/>
    </source>
</evidence>
<dbReference type="RefSeq" id="XP_033582656.1">
    <property type="nucleotide sequence ID" value="XM_033714414.1"/>
</dbReference>
<reference evidence="4" key="2">
    <citation type="submission" date="2020-04" db="EMBL/GenBank/DDBJ databases">
        <authorList>
            <consortium name="NCBI Genome Project"/>
        </authorList>
    </citation>
    <scope>NUCLEOTIDE SEQUENCE</scope>
    <source>
        <strain evidence="4">CBS 304.34</strain>
    </source>
</reference>
<dbReference type="OrthoDB" id="3776781at2759"/>
<dbReference type="Proteomes" id="UP000504636">
    <property type="component" value="Unplaced"/>
</dbReference>
<evidence type="ECO:0000313" key="2">
    <source>
        <dbReference type="EMBL" id="KAF2815692.1"/>
    </source>
</evidence>
<organism evidence="2">
    <name type="scientific">Mytilinidion resinicola</name>
    <dbReference type="NCBI Taxonomy" id="574789"/>
    <lineage>
        <taxon>Eukaryota</taxon>
        <taxon>Fungi</taxon>
        <taxon>Dikarya</taxon>
        <taxon>Ascomycota</taxon>
        <taxon>Pezizomycotina</taxon>
        <taxon>Dothideomycetes</taxon>
        <taxon>Pleosporomycetidae</taxon>
        <taxon>Mytilinidiales</taxon>
        <taxon>Mytilinidiaceae</taxon>
        <taxon>Mytilinidion</taxon>
    </lineage>
</organism>
<feature type="compositionally biased region" description="Polar residues" evidence="1">
    <location>
        <begin position="1"/>
        <end position="22"/>
    </location>
</feature>
<evidence type="ECO:0000313" key="4">
    <source>
        <dbReference type="RefSeq" id="XP_033582656.1"/>
    </source>
</evidence>
<dbReference type="AlphaFoldDB" id="A0A6A6Z3G2"/>